<name>A0A1G8QY83_9BACL</name>
<dbReference type="SUPFAM" id="SSF55729">
    <property type="entry name" value="Acyl-CoA N-acyltransferases (Nat)"/>
    <property type="match status" value="1"/>
</dbReference>
<dbReference type="STRING" id="1174501.SAMN05216192_111159"/>
<dbReference type="OrthoDB" id="9785602at2"/>
<dbReference type="GO" id="GO:0008999">
    <property type="term" value="F:protein-N-terminal-alanine acetyltransferase activity"/>
    <property type="evidence" value="ECO:0007669"/>
    <property type="project" value="TreeGrafter"/>
</dbReference>
<evidence type="ECO:0000313" key="3">
    <source>
        <dbReference type="Proteomes" id="UP000199050"/>
    </source>
</evidence>
<dbReference type="RefSeq" id="WP_090714568.1">
    <property type="nucleotide sequence ID" value="NZ_CBCSKY010000009.1"/>
</dbReference>
<dbReference type="InterPro" id="IPR000182">
    <property type="entry name" value="GNAT_dom"/>
</dbReference>
<dbReference type="EMBL" id="FNDX01000011">
    <property type="protein sequence ID" value="SDJ09120.1"/>
    <property type="molecule type" value="Genomic_DNA"/>
</dbReference>
<keyword evidence="3" id="KW-1185">Reference proteome</keyword>
<evidence type="ECO:0000259" key="1">
    <source>
        <dbReference type="PROSITE" id="PS51186"/>
    </source>
</evidence>
<organism evidence="2 3">
    <name type="scientific">Paenibacillus typhae</name>
    <dbReference type="NCBI Taxonomy" id="1174501"/>
    <lineage>
        <taxon>Bacteria</taxon>
        <taxon>Bacillati</taxon>
        <taxon>Bacillota</taxon>
        <taxon>Bacilli</taxon>
        <taxon>Bacillales</taxon>
        <taxon>Paenibacillaceae</taxon>
        <taxon>Paenibacillus</taxon>
    </lineage>
</organism>
<dbReference type="PANTHER" id="PTHR43792">
    <property type="entry name" value="GNAT FAMILY, PUTATIVE (AFU_ORTHOLOGUE AFUA_3G00765)-RELATED-RELATED"/>
    <property type="match status" value="1"/>
</dbReference>
<dbReference type="GO" id="GO:0005737">
    <property type="term" value="C:cytoplasm"/>
    <property type="evidence" value="ECO:0007669"/>
    <property type="project" value="TreeGrafter"/>
</dbReference>
<dbReference type="AlphaFoldDB" id="A0A1G8QY83"/>
<dbReference type="Gene3D" id="3.40.630.30">
    <property type="match status" value="1"/>
</dbReference>
<evidence type="ECO:0000313" key="2">
    <source>
        <dbReference type="EMBL" id="SDJ09120.1"/>
    </source>
</evidence>
<accession>A0A1G8QY83</accession>
<dbReference type="InterPro" id="IPR051531">
    <property type="entry name" value="N-acetyltransferase"/>
</dbReference>
<dbReference type="PROSITE" id="PS51186">
    <property type="entry name" value="GNAT"/>
    <property type="match status" value="1"/>
</dbReference>
<protein>
    <submittedName>
        <fullName evidence="2">Ribosomal-protein-alanine N-acetyltransferase</fullName>
    </submittedName>
</protein>
<dbReference type="Pfam" id="PF13302">
    <property type="entry name" value="Acetyltransf_3"/>
    <property type="match status" value="1"/>
</dbReference>
<dbReference type="InterPro" id="IPR016181">
    <property type="entry name" value="Acyl_CoA_acyltransferase"/>
</dbReference>
<reference evidence="3" key="1">
    <citation type="submission" date="2016-10" db="EMBL/GenBank/DDBJ databases">
        <authorList>
            <person name="Varghese N."/>
            <person name="Submissions S."/>
        </authorList>
    </citation>
    <scope>NUCLEOTIDE SEQUENCE [LARGE SCALE GENOMIC DNA]</scope>
    <source>
        <strain evidence="3">CGMCC 1.11012</strain>
    </source>
</reference>
<sequence length="172" mass="19460">MAEKFVFPELETERLYIRVLKESDSAAVFRHFADEEVTRYMDIPPCKDMAEASEIIRFHTEDSGCRWGLFDKASGQLAGTCGFHCWVTGTQARAEIGYDLSAAWWGRGFMTEAVTPIIRVGFEQMELELIEATADPANERSARLLERLGFKRREELVDGLVYYSLPKPPAGA</sequence>
<gene>
    <name evidence="2" type="ORF">SAMN05216192_111159</name>
</gene>
<keyword evidence="2" id="KW-0808">Transferase</keyword>
<dbReference type="PANTHER" id="PTHR43792:SF9">
    <property type="entry name" value="RIBOSOMAL-PROTEIN-ALANINE ACETYLTRANSFERASE"/>
    <property type="match status" value="1"/>
</dbReference>
<feature type="domain" description="N-acetyltransferase" evidence="1">
    <location>
        <begin position="15"/>
        <end position="168"/>
    </location>
</feature>
<dbReference type="Proteomes" id="UP000199050">
    <property type="component" value="Unassembled WGS sequence"/>
</dbReference>
<proteinExistence type="predicted"/>